<keyword evidence="2" id="KW-0732">Signal</keyword>
<proteinExistence type="predicted"/>
<evidence type="ECO:0000256" key="2">
    <source>
        <dbReference type="SAM" id="SignalP"/>
    </source>
</evidence>
<evidence type="ECO:0000259" key="3">
    <source>
        <dbReference type="Pfam" id="PF01757"/>
    </source>
</evidence>
<keyword evidence="4" id="KW-0808">Transferase</keyword>
<dbReference type="Proteomes" id="UP001589792">
    <property type="component" value="Unassembled WGS sequence"/>
</dbReference>
<gene>
    <name evidence="4" type="ORF">ACFFJ3_20930</name>
</gene>
<keyword evidence="4" id="KW-0012">Acyltransferase</keyword>
<name>A0ABV6EJ97_9GAMM</name>
<evidence type="ECO:0000313" key="4">
    <source>
        <dbReference type="EMBL" id="MFC0228923.1"/>
    </source>
</evidence>
<keyword evidence="1" id="KW-0812">Transmembrane</keyword>
<feature type="transmembrane region" description="Helical" evidence="1">
    <location>
        <begin position="130"/>
        <end position="148"/>
    </location>
</feature>
<feature type="chain" id="PRO_5046437366" evidence="2">
    <location>
        <begin position="18"/>
        <end position="322"/>
    </location>
</feature>
<feature type="transmembrane region" description="Helical" evidence="1">
    <location>
        <begin position="191"/>
        <end position="211"/>
    </location>
</feature>
<dbReference type="GO" id="GO:0016746">
    <property type="term" value="F:acyltransferase activity"/>
    <property type="evidence" value="ECO:0007669"/>
    <property type="project" value="UniProtKB-KW"/>
</dbReference>
<evidence type="ECO:0000313" key="5">
    <source>
        <dbReference type="Proteomes" id="UP001589792"/>
    </source>
</evidence>
<dbReference type="InterPro" id="IPR002656">
    <property type="entry name" value="Acyl_transf_3_dom"/>
</dbReference>
<comment type="caution">
    <text evidence="4">The sequence shown here is derived from an EMBL/GenBank/DDBJ whole genome shotgun (WGS) entry which is preliminary data.</text>
</comment>
<dbReference type="RefSeq" id="WP_380679180.1">
    <property type="nucleotide sequence ID" value="NZ_CP173186.1"/>
</dbReference>
<evidence type="ECO:0000256" key="1">
    <source>
        <dbReference type="SAM" id="Phobius"/>
    </source>
</evidence>
<dbReference type="Pfam" id="PF01757">
    <property type="entry name" value="Acyl_transf_3"/>
    <property type="match status" value="1"/>
</dbReference>
<feature type="transmembrane region" description="Helical" evidence="1">
    <location>
        <begin position="258"/>
        <end position="281"/>
    </location>
</feature>
<sequence>MISNVSQNALKSLSCFAAVTFFSTSQMCAYECFLNANSMSVLYFVSIISKPLFFIILGYIDEVEKLTRVDIVTKIKSIIMIMIFWNIVLSLLKTNYIQPGYILQNGILLSMGVIYLVYPVILKAIKNLKVTAAVFVGFVAIIALLDIFSPIDTKDDPLFISSYSFIWVWGGYYIFGHVLGEAPGRLFTKKASVLLAAKIMVIPIGISMFFYERYLSTNTQISVAGWFVLEHLHLLAMSLALFVLFDNINIKNGLITRIVEFISPAMVGVYIVHYSVFYFITTLYDFNDATLKLPLLILVFIASVLVSRLLLLNRFTARIISF</sequence>
<feature type="transmembrane region" description="Helical" evidence="1">
    <location>
        <begin position="39"/>
        <end position="59"/>
    </location>
</feature>
<feature type="domain" description="Acyltransferase 3" evidence="3">
    <location>
        <begin position="10"/>
        <end position="309"/>
    </location>
</feature>
<keyword evidence="5" id="KW-1185">Reference proteome</keyword>
<feature type="signal peptide" evidence="2">
    <location>
        <begin position="1"/>
        <end position="17"/>
    </location>
</feature>
<protein>
    <submittedName>
        <fullName evidence="4">Acyltransferase family protein</fullName>
    </submittedName>
</protein>
<feature type="transmembrane region" description="Helical" evidence="1">
    <location>
        <begin position="160"/>
        <end position="179"/>
    </location>
</feature>
<reference evidence="4 5" key="1">
    <citation type="submission" date="2024-09" db="EMBL/GenBank/DDBJ databases">
        <authorList>
            <person name="Sun Q."/>
            <person name="Mori K."/>
        </authorList>
    </citation>
    <scope>NUCLEOTIDE SEQUENCE [LARGE SCALE GENOMIC DNA]</scope>
    <source>
        <strain evidence="4 5">CCM 8626</strain>
    </source>
</reference>
<feature type="transmembrane region" description="Helical" evidence="1">
    <location>
        <begin position="101"/>
        <end position="118"/>
    </location>
</feature>
<accession>A0ABV6EJ97</accession>
<keyword evidence="1" id="KW-0472">Membrane</keyword>
<keyword evidence="1" id="KW-1133">Transmembrane helix</keyword>
<feature type="transmembrane region" description="Helical" evidence="1">
    <location>
        <begin position="223"/>
        <end position="246"/>
    </location>
</feature>
<feature type="transmembrane region" description="Helical" evidence="1">
    <location>
        <begin position="293"/>
        <end position="311"/>
    </location>
</feature>
<feature type="transmembrane region" description="Helical" evidence="1">
    <location>
        <begin position="71"/>
        <end position="89"/>
    </location>
</feature>
<organism evidence="4 5">
    <name type="scientific">Serratia aquatilis</name>
    <dbReference type="NCBI Taxonomy" id="1737515"/>
    <lineage>
        <taxon>Bacteria</taxon>
        <taxon>Pseudomonadati</taxon>
        <taxon>Pseudomonadota</taxon>
        <taxon>Gammaproteobacteria</taxon>
        <taxon>Enterobacterales</taxon>
        <taxon>Yersiniaceae</taxon>
        <taxon>Serratia</taxon>
    </lineage>
</organism>
<dbReference type="EMBL" id="JBHLXG010000030">
    <property type="protein sequence ID" value="MFC0228923.1"/>
    <property type="molecule type" value="Genomic_DNA"/>
</dbReference>